<dbReference type="GO" id="GO:0005794">
    <property type="term" value="C:Golgi apparatus"/>
    <property type="evidence" value="ECO:0007669"/>
    <property type="project" value="TreeGrafter"/>
</dbReference>
<dbReference type="GO" id="GO:0000822">
    <property type="term" value="F:inositol hexakisphosphate binding"/>
    <property type="evidence" value="ECO:0007669"/>
    <property type="project" value="TreeGrafter"/>
</dbReference>
<name>A0A7S4RIS9_9STRA</name>
<dbReference type="PANTHER" id="PTHR10783:SF103">
    <property type="entry name" value="SOLUTE CARRIER FAMILY 53 MEMBER 1"/>
    <property type="match status" value="1"/>
</dbReference>
<evidence type="ECO:0000256" key="5">
    <source>
        <dbReference type="ARBA" id="ARBA00023136"/>
    </source>
</evidence>
<dbReference type="Pfam" id="PF03124">
    <property type="entry name" value="EXS"/>
    <property type="match status" value="1"/>
</dbReference>
<feature type="region of interest" description="Disordered" evidence="6">
    <location>
        <begin position="85"/>
        <end position="113"/>
    </location>
</feature>
<evidence type="ECO:0000256" key="2">
    <source>
        <dbReference type="ARBA" id="ARBA00009665"/>
    </source>
</evidence>
<sequence length="543" mass="61818">MVEFGLKLEDNKVAEWSNEYIDYEKLKTVLKKAKAASKTADELLAKRPELVDDIRAEYEAEKEEEADGIDSIVSSSRMYPINETDHIKNLPPVDNGELATTEGRSHGQSNFEGGEQTHLLSTIKAPEIQSHFSTEGNYGSNDSKNSASTRSDRSTTAASDGGVMSFFGNNHSKKCKVAMKSVDDQVLEFSKLLYQELDKCNNFFDDKCASLERELDSVLDSAEHLDGFLSMRKPRRGTIKKFIQKRLSLIIPPKKYDTTDFNTNRLSLIIPFKKYDTTDSNTHGNQTPSERNRNFSFALHHDDEDEELGDVLAAAAAVGHDENEMVKVLRESDSIKRALKDLHRTAKLLGNFAIINFTGFVKITKKFQKTFPGRENQFSDITEDRICNKGKVPLDLAEKMEGYYAKWFCEGNLMHAQTQMLPKKGDGLSMDWSQLRLGYRLGMCFILSLWVCWDCIWGLVKDGNSTIGGRPAFPVFRAGAGLLLVHWFWGLSVFVWTRHRINYIYLFDFNPRIVDTPITIYNDCVDETLVFLILMLLYYKVRE</sequence>
<evidence type="ECO:0000256" key="1">
    <source>
        <dbReference type="ARBA" id="ARBA00004141"/>
    </source>
</evidence>
<evidence type="ECO:0000259" key="8">
    <source>
        <dbReference type="PROSITE" id="PS51382"/>
    </source>
</evidence>
<feature type="transmembrane region" description="Helical" evidence="7">
    <location>
        <begin position="472"/>
        <end position="497"/>
    </location>
</feature>
<dbReference type="InterPro" id="IPR004342">
    <property type="entry name" value="EXS_C"/>
</dbReference>
<feature type="region of interest" description="Disordered" evidence="6">
    <location>
        <begin position="132"/>
        <end position="163"/>
    </location>
</feature>
<evidence type="ECO:0000256" key="7">
    <source>
        <dbReference type="SAM" id="Phobius"/>
    </source>
</evidence>
<proteinExistence type="inferred from homology"/>
<dbReference type="PROSITE" id="PS51382">
    <property type="entry name" value="SPX"/>
    <property type="match status" value="1"/>
</dbReference>
<dbReference type="GO" id="GO:0005886">
    <property type="term" value="C:plasma membrane"/>
    <property type="evidence" value="ECO:0007669"/>
    <property type="project" value="TreeGrafter"/>
</dbReference>
<protein>
    <recommendedName>
        <fullName evidence="8">SPX domain-containing protein</fullName>
    </recommendedName>
</protein>
<dbReference type="EMBL" id="HBNS01024697">
    <property type="protein sequence ID" value="CAE4615903.1"/>
    <property type="molecule type" value="Transcribed_RNA"/>
</dbReference>
<dbReference type="PANTHER" id="PTHR10783">
    <property type="entry name" value="XENOTROPIC AND POLYTROPIC RETROVIRUS RECEPTOR 1-RELATED"/>
    <property type="match status" value="1"/>
</dbReference>
<evidence type="ECO:0000256" key="4">
    <source>
        <dbReference type="ARBA" id="ARBA00022989"/>
    </source>
</evidence>
<feature type="transmembrane region" description="Helical" evidence="7">
    <location>
        <begin position="437"/>
        <end position="460"/>
    </location>
</feature>
<feature type="transmembrane region" description="Helical" evidence="7">
    <location>
        <begin position="518"/>
        <end position="539"/>
    </location>
</feature>
<accession>A0A7S4RIS9</accession>
<dbReference type="AlphaFoldDB" id="A0A7S4RIS9"/>
<keyword evidence="4 7" id="KW-1133">Transmembrane helix</keyword>
<feature type="compositionally biased region" description="Polar residues" evidence="6">
    <location>
        <begin position="132"/>
        <end position="145"/>
    </location>
</feature>
<keyword evidence="5 7" id="KW-0472">Membrane</keyword>
<dbReference type="Pfam" id="PF03105">
    <property type="entry name" value="SPX"/>
    <property type="match status" value="1"/>
</dbReference>
<reference evidence="9" key="1">
    <citation type="submission" date="2021-01" db="EMBL/GenBank/DDBJ databases">
        <authorList>
            <person name="Corre E."/>
            <person name="Pelletier E."/>
            <person name="Niang G."/>
            <person name="Scheremetjew M."/>
            <person name="Finn R."/>
            <person name="Kale V."/>
            <person name="Holt S."/>
            <person name="Cochrane G."/>
            <person name="Meng A."/>
            <person name="Brown T."/>
            <person name="Cohen L."/>
        </authorList>
    </citation>
    <scope>NUCLEOTIDE SEQUENCE</scope>
    <source>
        <strain evidence="9">GSO104</strain>
    </source>
</reference>
<feature type="domain" description="SPX" evidence="8">
    <location>
        <begin position="2"/>
        <end position="381"/>
    </location>
</feature>
<comment type="similarity">
    <text evidence="2">Belongs to the SYG1 (TC 2.A.94) family.</text>
</comment>
<evidence type="ECO:0000256" key="3">
    <source>
        <dbReference type="ARBA" id="ARBA00022692"/>
    </source>
</evidence>
<keyword evidence="3 7" id="KW-0812">Transmembrane</keyword>
<dbReference type="GO" id="GO:0016036">
    <property type="term" value="P:cellular response to phosphate starvation"/>
    <property type="evidence" value="ECO:0007669"/>
    <property type="project" value="TreeGrafter"/>
</dbReference>
<dbReference type="InterPro" id="IPR004331">
    <property type="entry name" value="SPX_dom"/>
</dbReference>
<comment type="subcellular location">
    <subcellularLocation>
        <location evidence="1">Membrane</location>
        <topology evidence="1">Multi-pass membrane protein</topology>
    </subcellularLocation>
</comment>
<organism evidence="9">
    <name type="scientific">Ditylum brightwellii</name>
    <dbReference type="NCBI Taxonomy" id="49249"/>
    <lineage>
        <taxon>Eukaryota</taxon>
        <taxon>Sar</taxon>
        <taxon>Stramenopiles</taxon>
        <taxon>Ochrophyta</taxon>
        <taxon>Bacillariophyta</taxon>
        <taxon>Mediophyceae</taxon>
        <taxon>Lithodesmiophycidae</taxon>
        <taxon>Lithodesmiales</taxon>
        <taxon>Lithodesmiaceae</taxon>
        <taxon>Ditylum</taxon>
    </lineage>
</organism>
<evidence type="ECO:0000256" key="6">
    <source>
        <dbReference type="SAM" id="MobiDB-lite"/>
    </source>
</evidence>
<dbReference type="GO" id="GO:0006817">
    <property type="term" value="P:phosphate ion transport"/>
    <property type="evidence" value="ECO:0007669"/>
    <property type="project" value="TreeGrafter"/>
</dbReference>
<evidence type="ECO:0000313" key="9">
    <source>
        <dbReference type="EMBL" id="CAE4615903.1"/>
    </source>
</evidence>
<gene>
    <name evidence="9" type="ORF">DBRI00130_LOCUS19465</name>
</gene>
<feature type="compositionally biased region" description="Low complexity" evidence="6">
    <location>
        <begin position="146"/>
        <end position="160"/>
    </location>
</feature>